<dbReference type="Proteomes" id="UP001634394">
    <property type="component" value="Unassembled WGS sequence"/>
</dbReference>
<name>A0ABD3V780_SINWO</name>
<comment type="caution">
    <text evidence="1">The sequence shown here is derived from an EMBL/GenBank/DDBJ whole genome shotgun (WGS) entry which is preliminary data.</text>
</comment>
<proteinExistence type="predicted"/>
<protein>
    <submittedName>
        <fullName evidence="1">Uncharacterized protein</fullName>
    </submittedName>
</protein>
<dbReference type="AlphaFoldDB" id="A0ABD3V780"/>
<feature type="non-terminal residue" evidence="1">
    <location>
        <position position="102"/>
    </location>
</feature>
<gene>
    <name evidence="1" type="ORF">ACJMK2_011363</name>
</gene>
<evidence type="ECO:0000313" key="1">
    <source>
        <dbReference type="EMBL" id="KAL3856628.1"/>
    </source>
</evidence>
<reference evidence="1 2" key="1">
    <citation type="submission" date="2024-11" db="EMBL/GenBank/DDBJ databases">
        <title>Chromosome-level genome assembly of the freshwater bivalve Anodonta woodiana.</title>
        <authorList>
            <person name="Chen X."/>
        </authorList>
    </citation>
    <scope>NUCLEOTIDE SEQUENCE [LARGE SCALE GENOMIC DNA]</scope>
    <source>
        <strain evidence="1">MN2024</strain>
        <tissue evidence="1">Gills</tissue>
    </source>
</reference>
<organism evidence="1 2">
    <name type="scientific">Sinanodonta woodiana</name>
    <name type="common">Chinese pond mussel</name>
    <name type="synonym">Anodonta woodiana</name>
    <dbReference type="NCBI Taxonomy" id="1069815"/>
    <lineage>
        <taxon>Eukaryota</taxon>
        <taxon>Metazoa</taxon>
        <taxon>Spiralia</taxon>
        <taxon>Lophotrochozoa</taxon>
        <taxon>Mollusca</taxon>
        <taxon>Bivalvia</taxon>
        <taxon>Autobranchia</taxon>
        <taxon>Heteroconchia</taxon>
        <taxon>Palaeoheterodonta</taxon>
        <taxon>Unionida</taxon>
        <taxon>Unionoidea</taxon>
        <taxon>Unionidae</taxon>
        <taxon>Unioninae</taxon>
        <taxon>Sinanodonta</taxon>
    </lineage>
</organism>
<accession>A0ABD3V780</accession>
<evidence type="ECO:0000313" key="2">
    <source>
        <dbReference type="Proteomes" id="UP001634394"/>
    </source>
</evidence>
<sequence length="102" mass="11262">MDHLLADALVATRVTVRDIAKEGLRKEEEAELGVQEAELGVQEVEQGVQEIEQGVQEVEQGVQDAEEGVQAAELGVLNMDQHFQQEQTEPRCYARRGMSSLG</sequence>
<keyword evidence="2" id="KW-1185">Reference proteome</keyword>
<dbReference type="EMBL" id="JBJQND010000013">
    <property type="protein sequence ID" value="KAL3856628.1"/>
    <property type="molecule type" value="Genomic_DNA"/>
</dbReference>